<reference evidence="1 2" key="2">
    <citation type="journal article" date="2012" name="J. Bacteriol.">
        <title>Genome Sequence of Edwardsiella ictaluri 93-146, a Strain Associated with a Natural Channel Catfish Outbreak of Enteric Septicemia of Catfish.</title>
        <authorList>
            <person name="Williams M.L."/>
            <person name="Gillaspy A.F."/>
            <person name="Dyer D.W."/>
            <person name="Thune R.L."/>
            <person name="Waldbieser G.C."/>
            <person name="Schuster S.C."/>
            <person name="Gipson J."/>
            <person name="Zaitshik J."/>
            <person name="Landry C."/>
            <person name="Banes M.M."/>
            <person name="Lawrence M.L."/>
        </authorList>
    </citation>
    <scope>NUCLEOTIDE SEQUENCE [LARGE SCALE GENOMIC DNA]</scope>
    <source>
        <strain evidence="1 2">93-146</strain>
    </source>
</reference>
<reference evidence="2" key="1">
    <citation type="submission" date="2009-03" db="EMBL/GenBank/DDBJ databases">
        <title>Complete genome sequence of Edwardsiella ictaluri 93-146.</title>
        <authorList>
            <person name="Williams M.L."/>
            <person name="Gillaspy A.F."/>
            <person name="Dyer D.W."/>
            <person name="Thune R.L."/>
            <person name="Waldbieser G.C."/>
            <person name="Schuster S.C."/>
            <person name="Gipson J."/>
            <person name="Zaitshik J."/>
            <person name="Landry C."/>
            <person name="Lawrence M.L."/>
        </authorList>
    </citation>
    <scope>NUCLEOTIDE SEQUENCE [LARGE SCALE GENOMIC DNA]</scope>
    <source>
        <strain evidence="2">93-146</strain>
    </source>
</reference>
<proteinExistence type="predicted"/>
<evidence type="ECO:0000313" key="2">
    <source>
        <dbReference type="Proteomes" id="UP000001485"/>
    </source>
</evidence>
<sequence length="53" mass="5891">MGIHLRDSTLSPAEKKWGMLSPILPHFPYRCRRSTRRATAVTVSYSPEACASG</sequence>
<dbReference type="KEGG" id="eic:NT01EI_1079"/>
<protein>
    <submittedName>
        <fullName evidence="1">Uncharacterized protein</fullName>
    </submittedName>
</protein>
<dbReference type="HOGENOM" id="CLU_3061063_0_0_6"/>
<organism evidence="1 2">
    <name type="scientific">Edwardsiella ictaluri (strain 93-146)</name>
    <dbReference type="NCBI Taxonomy" id="634503"/>
    <lineage>
        <taxon>Bacteria</taxon>
        <taxon>Pseudomonadati</taxon>
        <taxon>Pseudomonadota</taxon>
        <taxon>Gammaproteobacteria</taxon>
        <taxon>Enterobacterales</taxon>
        <taxon>Hafniaceae</taxon>
        <taxon>Edwardsiella</taxon>
    </lineage>
</organism>
<dbReference type="Proteomes" id="UP000001485">
    <property type="component" value="Chromosome"/>
</dbReference>
<accession>C5BCJ8</accession>
<gene>
    <name evidence="1" type="ordered locus">NT01EI_1079</name>
</gene>
<dbReference type="AlphaFoldDB" id="C5BCJ8"/>
<evidence type="ECO:0000313" key="1">
    <source>
        <dbReference type="EMBL" id="ACR68291.1"/>
    </source>
</evidence>
<name>C5BCJ8_EDWI9</name>
<dbReference type="EMBL" id="CP001600">
    <property type="protein sequence ID" value="ACR68291.1"/>
    <property type="molecule type" value="Genomic_DNA"/>
</dbReference>